<dbReference type="RefSeq" id="WP_146756784.1">
    <property type="nucleotide sequence ID" value="NZ_UAQP01000014.1"/>
</dbReference>
<evidence type="ECO:0000313" key="2">
    <source>
        <dbReference type="Proteomes" id="UP000251186"/>
    </source>
</evidence>
<reference evidence="1 2" key="1">
    <citation type="submission" date="2018-06" db="EMBL/GenBank/DDBJ databases">
        <authorList>
            <consortium name="Pathogen Informatics"/>
            <person name="Doyle S."/>
        </authorList>
    </citation>
    <scope>NUCLEOTIDE SEQUENCE [LARGE SCALE GENOMIC DNA]</scope>
    <source>
        <strain evidence="1 2">NCTC11166</strain>
    </source>
</reference>
<name>A0A2X1BGM0_BREVE</name>
<dbReference type="Proteomes" id="UP000251186">
    <property type="component" value="Unassembled WGS sequence"/>
</dbReference>
<sequence length="76" mass="8792">MTRDLFGETPRPAPKAGEIALAMVLHDQTDKAWLLAETNDRREAQWAPKSQARRGEGRDENIWTMPTWLAQERGWM</sequence>
<evidence type="ECO:0000313" key="1">
    <source>
        <dbReference type="EMBL" id="SPU55887.1"/>
    </source>
</evidence>
<protein>
    <submittedName>
        <fullName evidence="1">Uncharacterized protein</fullName>
    </submittedName>
</protein>
<organism evidence="1 2">
    <name type="scientific">Brevundimonas vesicularis</name>
    <name type="common">Pseudomonas vesicularis</name>
    <dbReference type="NCBI Taxonomy" id="41276"/>
    <lineage>
        <taxon>Bacteria</taxon>
        <taxon>Pseudomonadati</taxon>
        <taxon>Pseudomonadota</taxon>
        <taxon>Alphaproteobacteria</taxon>
        <taxon>Caulobacterales</taxon>
        <taxon>Caulobacteraceae</taxon>
        <taxon>Brevundimonas</taxon>
    </lineage>
</organism>
<gene>
    <name evidence="1" type="ORF">NCTC11166_03290</name>
</gene>
<accession>A0A2X1BGM0</accession>
<dbReference type="AlphaFoldDB" id="A0A2X1BGM0"/>
<dbReference type="EMBL" id="UAQP01000014">
    <property type="protein sequence ID" value="SPU55887.1"/>
    <property type="molecule type" value="Genomic_DNA"/>
</dbReference>
<proteinExistence type="predicted"/>